<feature type="compositionally biased region" description="Polar residues" evidence="1">
    <location>
        <begin position="28"/>
        <end position="38"/>
    </location>
</feature>
<dbReference type="AlphaFoldDB" id="A0A564Y0Q8"/>
<dbReference type="Proteomes" id="UP000321570">
    <property type="component" value="Unassembled WGS sequence"/>
</dbReference>
<accession>A0A564Y0Q8</accession>
<protein>
    <submittedName>
        <fullName evidence="2">Uncharacterized protein</fullName>
    </submittedName>
</protein>
<proteinExistence type="predicted"/>
<reference evidence="2 3" key="1">
    <citation type="submission" date="2019-07" db="EMBL/GenBank/DDBJ databases">
        <authorList>
            <person name="Jastrzebski P J."/>
            <person name="Paukszto L."/>
            <person name="Jastrzebski P J."/>
        </authorList>
    </citation>
    <scope>NUCLEOTIDE SEQUENCE [LARGE SCALE GENOMIC DNA]</scope>
    <source>
        <strain evidence="2 3">WMS-il1</strain>
    </source>
</reference>
<evidence type="ECO:0000256" key="1">
    <source>
        <dbReference type="SAM" id="MobiDB-lite"/>
    </source>
</evidence>
<feature type="region of interest" description="Disordered" evidence="1">
    <location>
        <begin position="1"/>
        <end position="38"/>
    </location>
</feature>
<sequence>ERADDKPVAEEEVLSRETRDAEEVGGSENKTTSMSNPAQPFEKLLTLGYTSHSVAFRNRYMVTVPGLYEERASPEHATAFVRSTTFLEPLYVGTGSSPIRPQ</sequence>
<evidence type="ECO:0000313" key="2">
    <source>
        <dbReference type="EMBL" id="VUZ40736.1"/>
    </source>
</evidence>
<gene>
    <name evidence="2" type="ORF">WMSIL1_LOCUS1727</name>
</gene>
<name>A0A564Y0Q8_HYMDI</name>
<dbReference type="EMBL" id="CABIJS010000043">
    <property type="protein sequence ID" value="VUZ40736.1"/>
    <property type="molecule type" value="Genomic_DNA"/>
</dbReference>
<evidence type="ECO:0000313" key="3">
    <source>
        <dbReference type="Proteomes" id="UP000321570"/>
    </source>
</evidence>
<keyword evidence="3" id="KW-1185">Reference proteome</keyword>
<feature type="non-terminal residue" evidence="2">
    <location>
        <position position="1"/>
    </location>
</feature>
<organism evidence="2 3">
    <name type="scientific">Hymenolepis diminuta</name>
    <name type="common">Rat tapeworm</name>
    <dbReference type="NCBI Taxonomy" id="6216"/>
    <lineage>
        <taxon>Eukaryota</taxon>
        <taxon>Metazoa</taxon>
        <taxon>Spiralia</taxon>
        <taxon>Lophotrochozoa</taxon>
        <taxon>Platyhelminthes</taxon>
        <taxon>Cestoda</taxon>
        <taxon>Eucestoda</taxon>
        <taxon>Cyclophyllidea</taxon>
        <taxon>Hymenolepididae</taxon>
        <taxon>Hymenolepis</taxon>
    </lineage>
</organism>
<feature type="compositionally biased region" description="Basic and acidic residues" evidence="1">
    <location>
        <begin position="1"/>
        <end position="22"/>
    </location>
</feature>